<keyword evidence="1" id="KW-0175">Coiled coil</keyword>
<dbReference type="HOGENOM" id="CLU_1439495_0_0_3"/>
<organism evidence="2">
    <name type="scientific">Trichodesmium erythraeum (strain IMS101)</name>
    <dbReference type="NCBI Taxonomy" id="203124"/>
    <lineage>
        <taxon>Bacteria</taxon>
        <taxon>Bacillati</taxon>
        <taxon>Cyanobacteriota</taxon>
        <taxon>Cyanophyceae</taxon>
        <taxon>Oscillatoriophycideae</taxon>
        <taxon>Oscillatoriales</taxon>
        <taxon>Microcoleaceae</taxon>
        <taxon>Trichodesmium</taxon>
    </lineage>
</organism>
<dbReference type="RefSeq" id="WP_011613639.1">
    <property type="nucleotide sequence ID" value="NC_008312.1"/>
</dbReference>
<accession>Q10WR1</accession>
<reference evidence="2" key="1">
    <citation type="submission" date="2006-06" db="EMBL/GenBank/DDBJ databases">
        <title>Complete sequence of Trichodesmium erythraeum IMS101.</title>
        <authorList>
            <consortium name="US DOE Joint Genome Institute"/>
            <person name="Copeland A."/>
            <person name="Lucas S."/>
            <person name="Lapidus A."/>
            <person name="Barry K."/>
            <person name="Detter J.C."/>
            <person name="Glavina del Rio T."/>
            <person name="Hammon N."/>
            <person name="Israni S."/>
            <person name="Dalin E."/>
            <person name="Tice H."/>
            <person name="Pitluck S."/>
            <person name="Kiss H."/>
            <person name="Munk A.C."/>
            <person name="Brettin T."/>
            <person name="Bruce D."/>
            <person name="Han C."/>
            <person name="Tapia R."/>
            <person name="Gilna P."/>
            <person name="Schmutz J."/>
            <person name="Larimer F."/>
            <person name="Land M."/>
            <person name="Hauser L."/>
            <person name="Kyrpides N."/>
            <person name="Kim E."/>
            <person name="Richardson P."/>
        </authorList>
    </citation>
    <scope>NUCLEOTIDE SEQUENCE [LARGE SCALE GENOMIC DNA]</scope>
    <source>
        <strain evidence="2">IMS101</strain>
    </source>
</reference>
<dbReference type="eggNOG" id="COG1842">
    <property type="taxonomic scope" value="Bacteria"/>
</dbReference>
<dbReference type="OrthoDB" id="511898at2"/>
<name>Q10WR1_TRIEI</name>
<feature type="coiled-coil region" evidence="1">
    <location>
        <begin position="106"/>
        <end position="133"/>
    </location>
</feature>
<protein>
    <recommendedName>
        <fullName evidence="3">TIGR04376 family protein</fullName>
    </recommendedName>
</protein>
<dbReference type="InterPro" id="IPR030816">
    <property type="entry name" value="CHP04376"/>
</dbReference>
<dbReference type="KEGG" id="ter:Tery_4318"/>
<evidence type="ECO:0000313" key="2">
    <source>
        <dbReference type="EMBL" id="ABG53313.1"/>
    </source>
</evidence>
<evidence type="ECO:0008006" key="3">
    <source>
        <dbReference type="Google" id="ProtNLM"/>
    </source>
</evidence>
<feature type="coiled-coil region" evidence="1">
    <location>
        <begin position="27"/>
        <end position="65"/>
    </location>
</feature>
<proteinExistence type="predicted"/>
<gene>
    <name evidence="2" type="ordered locus">Tery_4318</name>
</gene>
<dbReference type="EMBL" id="CP000393">
    <property type="protein sequence ID" value="ABG53313.1"/>
    <property type="molecule type" value="Genomic_DNA"/>
</dbReference>
<evidence type="ECO:0000256" key="1">
    <source>
        <dbReference type="SAM" id="Coils"/>
    </source>
</evidence>
<sequence>MGLFDDFSQFLENRLEEFLQNNPHLELQALEEQLRQQEEDTLRLIVQLQRQEKKLEQDILSTAQEVKLWHNRIEKAQTANRIDLVQAAQEREASFLRQGNQQWGQMQGYKQRIQQATELYHQIKQRRKEVRAKATQAETSSYTARNEKRWETDGWNQNSSYNFDNLFDDLEEQFKSMETNEEIERMKRNMGK</sequence>
<dbReference type="NCBIfam" id="TIGR04376">
    <property type="entry name" value="TIGR04376 family protein"/>
    <property type="match status" value="1"/>
</dbReference>
<dbReference type="AlphaFoldDB" id="Q10WR1"/>
<dbReference type="STRING" id="203124.Tery_4318"/>